<reference evidence="2" key="1">
    <citation type="submission" date="2013-11" db="EMBL/GenBank/DDBJ databases">
        <title>Genome sequence of the fusiform rust pathogen reveals effectors for host alternation and coevolution with pine.</title>
        <authorList>
            <consortium name="DOE Joint Genome Institute"/>
            <person name="Smith K."/>
            <person name="Pendleton A."/>
            <person name="Kubisiak T."/>
            <person name="Anderson C."/>
            <person name="Salamov A."/>
            <person name="Aerts A."/>
            <person name="Riley R."/>
            <person name="Clum A."/>
            <person name="Lindquist E."/>
            <person name="Ence D."/>
            <person name="Campbell M."/>
            <person name="Kronenberg Z."/>
            <person name="Feau N."/>
            <person name="Dhillon B."/>
            <person name="Hamelin R."/>
            <person name="Burleigh J."/>
            <person name="Smith J."/>
            <person name="Yandell M."/>
            <person name="Nelson C."/>
            <person name="Grigoriev I."/>
            <person name="Davis J."/>
        </authorList>
    </citation>
    <scope>NUCLEOTIDE SEQUENCE</scope>
    <source>
        <strain evidence="2">G11</strain>
    </source>
</reference>
<comment type="caution">
    <text evidence="2">The sequence shown here is derived from an EMBL/GenBank/DDBJ whole genome shotgun (WGS) entry which is preliminary data.</text>
</comment>
<dbReference type="EMBL" id="MU167209">
    <property type="protein sequence ID" value="KAG0152067.1"/>
    <property type="molecule type" value="Genomic_DNA"/>
</dbReference>
<accession>A0A9P6NUW9</accession>
<sequence length="117" mass="12845">MSVCKVFILIQSGDNAGKWLCKLCQCKRPFAVCPTHCKSDTHRRLVAQEQKARAARERGLPSGVQPNPWSMFTEADLESMGLKIPNREGSSVGAEVGNEQGHAVGRNPDSSDDEYRA</sequence>
<gene>
    <name evidence="2" type="ORF">CROQUDRAFT_650101</name>
</gene>
<name>A0A9P6NUW9_9BASI</name>
<protein>
    <submittedName>
        <fullName evidence="2">Uncharacterized protein</fullName>
    </submittedName>
</protein>
<feature type="non-terminal residue" evidence="2">
    <location>
        <position position="117"/>
    </location>
</feature>
<evidence type="ECO:0000313" key="3">
    <source>
        <dbReference type="Proteomes" id="UP000886653"/>
    </source>
</evidence>
<evidence type="ECO:0000313" key="2">
    <source>
        <dbReference type="EMBL" id="KAG0152067.1"/>
    </source>
</evidence>
<feature type="compositionally biased region" description="Basic and acidic residues" evidence="1">
    <location>
        <begin position="50"/>
        <end position="59"/>
    </location>
</feature>
<organism evidence="2 3">
    <name type="scientific">Cronartium quercuum f. sp. fusiforme G11</name>
    <dbReference type="NCBI Taxonomy" id="708437"/>
    <lineage>
        <taxon>Eukaryota</taxon>
        <taxon>Fungi</taxon>
        <taxon>Dikarya</taxon>
        <taxon>Basidiomycota</taxon>
        <taxon>Pucciniomycotina</taxon>
        <taxon>Pucciniomycetes</taxon>
        <taxon>Pucciniales</taxon>
        <taxon>Coleosporiaceae</taxon>
        <taxon>Cronartium</taxon>
    </lineage>
</organism>
<dbReference type="AlphaFoldDB" id="A0A9P6NUW9"/>
<feature type="region of interest" description="Disordered" evidence="1">
    <location>
        <begin position="84"/>
        <end position="117"/>
    </location>
</feature>
<dbReference type="Proteomes" id="UP000886653">
    <property type="component" value="Unassembled WGS sequence"/>
</dbReference>
<keyword evidence="3" id="KW-1185">Reference proteome</keyword>
<evidence type="ECO:0000256" key="1">
    <source>
        <dbReference type="SAM" id="MobiDB-lite"/>
    </source>
</evidence>
<proteinExistence type="predicted"/>
<feature type="region of interest" description="Disordered" evidence="1">
    <location>
        <begin position="49"/>
        <end position="69"/>
    </location>
</feature>